<dbReference type="PIRSF" id="PIRSF006493">
    <property type="entry name" value="Prok_Ku"/>
    <property type="match status" value="1"/>
</dbReference>
<accession>A0A8B2NSL6</accession>
<dbReference type="Proteomes" id="UP000249590">
    <property type="component" value="Unassembled WGS sequence"/>
</dbReference>
<dbReference type="InterPro" id="IPR016194">
    <property type="entry name" value="SPOC-like_C_dom_sf"/>
</dbReference>
<gene>
    <name evidence="2" type="primary">ku</name>
    <name evidence="5" type="ORF">DLJ53_14335</name>
</gene>
<dbReference type="InterPro" id="IPR009187">
    <property type="entry name" value="Prok_Ku"/>
</dbReference>
<keyword evidence="1 2" id="KW-0238">DNA-binding</keyword>
<dbReference type="NCBIfam" id="TIGR02772">
    <property type="entry name" value="Ku_bact"/>
    <property type="match status" value="1"/>
</dbReference>
<dbReference type="SUPFAM" id="SSF100939">
    <property type="entry name" value="SPOC domain-like"/>
    <property type="match status" value="1"/>
</dbReference>
<dbReference type="EMBL" id="QHHQ01000003">
    <property type="protein sequence ID" value="RAI00444.1"/>
    <property type="molecule type" value="Genomic_DNA"/>
</dbReference>
<dbReference type="PANTHER" id="PTHR41251">
    <property type="entry name" value="NON-HOMOLOGOUS END JOINING PROTEIN KU"/>
    <property type="match status" value="1"/>
</dbReference>
<dbReference type="OrthoDB" id="9780854at2"/>
<comment type="caution">
    <text evidence="5">The sequence shown here is derived from an EMBL/GenBank/DDBJ whole genome shotgun (WGS) entry which is preliminary data.</text>
</comment>
<evidence type="ECO:0000256" key="3">
    <source>
        <dbReference type="SAM" id="MobiDB-lite"/>
    </source>
</evidence>
<keyword evidence="2" id="KW-0227">DNA damage</keyword>
<evidence type="ECO:0000313" key="5">
    <source>
        <dbReference type="EMBL" id="RAI00444.1"/>
    </source>
</evidence>
<dbReference type="GO" id="GO:0006303">
    <property type="term" value="P:double-strand break repair via nonhomologous end joining"/>
    <property type="evidence" value="ECO:0007669"/>
    <property type="project" value="UniProtKB-UniRule"/>
</dbReference>
<comment type="function">
    <text evidence="2">With LigD forms a non-homologous end joining (NHEJ) DNA repair enzyme, which repairs dsDNA breaks with reduced fidelity. Binds linear dsDNA with 5'- and 3'- overhangs but not closed circular dsDNA nor ssDNA. Recruits and stimulates the ligase activity of LigD.</text>
</comment>
<organism evidence="5 6">
    <name type="scientific">Acuticoccus sediminis</name>
    <dbReference type="NCBI Taxonomy" id="2184697"/>
    <lineage>
        <taxon>Bacteria</taxon>
        <taxon>Pseudomonadati</taxon>
        <taxon>Pseudomonadota</taxon>
        <taxon>Alphaproteobacteria</taxon>
        <taxon>Hyphomicrobiales</taxon>
        <taxon>Amorphaceae</taxon>
        <taxon>Acuticoccus</taxon>
    </lineage>
</organism>
<dbReference type="Pfam" id="PF02735">
    <property type="entry name" value="Ku"/>
    <property type="match status" value="1"/>
</dbReference>
<dbReference type="InterPro" id="IPR006164">
    <property type="entry name" value="DNA_bd_Ku70/Ku80"/>
</dbReference>
<feature type="region of interest" description="Disordered" evidence="3">
    <location>
        <begin position="257"/>
        <end position="325"/>
    </location>
</feature>
<dbReference type="HAMAP" id="MF_01875">
    <property type="entry name" value="Prokaryotic_Ku"/>
    <property type="match status" value="1"/>
</dbReference>
<keyword evidence="6" id="KW-1185">Reference proteome</keyword>
<keyword evidence="2" id="KW-0234">DNA repair</keyword>
<comment type="subunit">
    <text evidence="2">Homodimer. Interacts with LigD.</text>
</comment>
<reference evidence="5 6" key="1">
    <citation type="submission" date="2018-05" db="EMBL/GenBank/DDBJ databases">
        <title>Acuticoccus sediminis sp. nov., isolated from deep-sea sediment of Indian Ocean.</title>
        <authorList>
            <person name="Liu X."/>
            <person name="Lai Q."/>
            <person name="Du Y."/>
            <person name="Sun F."/>
            <person name="Zhang X."/>
            <person name="Wang S."/>
            <person name="Shao Z."/>
        </authorList>
    </citation>
    <scope>NUCLEOTIDE SEQUENCE [LARGE SCALE GENOMIC DNA]</scope>
    <source>
        <strain evidence="5 6">PTG4-2</strain>
    </source>
</reference>
<proteinExistence type="inferred from homology"/>
<sequence length="325" mass="35731">MAPRAYWKGHIRLALVSFPVRLYAATTSTERISLHRIHKETHERVRIQNVVPDEGPVDRDDIVMGYEYDRDKYVPVTEEELDAIEVESKHTIDLSRFVRLDDIDPIYFDKPYFVAPDGDIAAEAFVTIRDALRASKKVALGQIVLAKRERVVAIQPCGEGMLLETLRFADEVRESNTYFEDIEDVSVSRDQVEMAESLIEARSGAFDPNTFVDHYQQALKALIESKLKGKKVEPPKPAKGKGSNVINLMDALKASLESKEGSAANSNRKSTRKASAKSPSKASSSKSAGAKSSKAASASSAAKASGTTARRTTGKTATTRQKKSA</sequence>
<keyword evidence="2" id="KW-0233">DNA recombination</keyword>
<dbReference type="Gene3D" id="2.40.290.10">
    <property type="match status" value="1"/>
</dbReference>
<dbReference type="PANTHER" id="PTHR41251:SF1">
    <property type="entry name" value="NON-HOMOLOGOUS END JOINING PROTEIN KU"/>
    <property type="match status" value="1"/>
</dbReference>
<evidence type="ECO:0000256" key="2">
    <source>
        <dbReference type="HAMAP-Rule" id="MF_01875"/>
    </source>
</evidence>
<name>A0A8B2NSL6_9HYPH</name>
<dbReference type="GO" id="GO:0006310">
    <property type="term" value="P:DNA recombination"/>
    <property type="evidence" value="ECO:0007669"/>
    <property type="project" value="UniProtKB-KW"/>
</dbReference>
<dbReference type="GO" id="GO:0003690">
    <property type="term" value="F:double-stranded DNA binding"/>
    <property type="evidence" value="ECO:0007669"/>
    <property type="project" value="UniProtKB-UniRule"/>
</dbReference>
<feature type="domain" description="Ku" evidence="4">
    <location>
        <begin position="54"/>
        <end position="183"/>
    </location>
</feature>
<dbReference type="AlphaFoldDB" id="A0A8B2NSL6"/>
<evidence type="ECO:0000313" key="6">
    <source>
        <dbReference type="Proteomes" id="UP000249590"/>
    </source>
</evidence>
<comment type="similarity">
    <text evidence="2">Belongs to the prokaryotic Ku family.</text>
</comment>
<dbReference type="CDD" id="cd00789">
    <property type="entry name" value="KU_like"/>
    <property type="match status" value="1"/>
</dbReference>
<protein>
    <recommendedName>
        <fullName evidence="2">Non-homologous end joining protein Ku</fullName>
    </recommendedName>
</protein>
<dbReference type="RefSeq" id="WP_111346385.1">
    <property type="nucleotide sequence ID" value="NZ_QHHQ01000003.1"/>
</dbReference>
<evidence type="ECO:0000259" key="4">
    <source>
        <dbReference type="SMART" id="SM00559"/>
    </source>
</evidence>
<feature type="compositionally biased region" description="Low complexity" evidence="3">
    <location>
        <begin position="276"/>
        <end position="319"/>
    </location>
</feature>
<evidence type="ECO:0000256" key="1">
    <source>
        <dbReference type="ARBA" id="ARBA00023125"/>
    </source>
</evidence>
<dbReference type="SMART" id="SM00559">
    <property type="entry name" value="Ku78"/>
    <property type="match status" value="1"/>
</dbReference>